<keyword evidence="1" id="KW-0547">Nucleotide-binding</keyword>
<organism evidence="9">
    <name type="scientific">Neobacillus citreus</name>
    <dbReference type="NCBI Taxonomy" id="2833578"/>
    <lineage>
        <taxon>Bacteria</taxon>
        <taxon>Bacillati</taxon>
        <taxon>Bacillota</taxon>
        <taxon>Bacilli</taxon>
        <taxon>Bacillales</taxon>
        <taxon>Bacillaceae</taxon>
        <taxon>Neobacillus</taxon>
    </lineage>
</organism>
<dbReference type="GO" id="GO:0003724">
    <property type="term" value="F:RNA helicase activity"/>
    <property type="evidence" value="ECO:0007669"/>
    <property type="project" value="TreeGrafter"/>
</dbReference>
<evidence type="ECO:0000256" key="3">
    <source>
        <dbReference type="ARBA" id="ARBA00022806"/>
    </source>
</evidence>
<reference evidence="9" key="1">
    <citation type="submission" date="2021-05" db="EMBL/GenBank/DDBJ databases">
        <title>Novel Bacillus species.</title>
        <authorList>
            <person name="Liu G."/>
        </authorList>
    </citation>
    <scope>NUCLEOTIDE SEQUENCE</scope>
    <source>
        <strain evidence="9">FJAT-50051</strain>
    </source>
</reference>
<comment type="similarity">
    <text evidence="5">Belongs to the DEAD box helicase family.</text>
</comment>
<feature type="compositionally biased region" description="Basic residues" evidence="6">
    <location>
        <begin position="570"/>
        <end position="579"/>
    </location>
</feature>
<keyword evidence="2" id="KW-0378">Hydrolase</keyword>
<dbReference type="PANTHER" id="PTHR47959">
    <property type="entry name" value="ATP-DEPENDENT RNA HELICASE RHLE-RELATED"/>
    <property type="match status" value="1"/>
</dbReference>
<dbReference type="PROSITE" id="PS51194">
    <property type="entry name" value="HELICASE_CTER"/>
    <property type="match status" value="1"/>
</dbReference>
<evidence type="ECO:0000256" key="4">
    <source>
        <dbReference type="ARBA" id="ARBA00022840"/>
    </source>
</evidence>
<dbReference type="Gene3D" id="3.40.50.300">
    <property type="entry name" value="P-loop containing nucleotide triphosphate hydrolases"/>
    <property type="match status" value="2"/>
</dbReference>
<feature type="domain" description="Helicase ATP-binding" evidence="7">
    <location>
        <begin position="85"/>
        <end position="260"/>
    </location>
</feature>
<dbReference type="SMART" id="SM00490">
    <property type="entry name" value="HELICc"/>
    <property type="match status" value="1"/>
</dbReference>
<dbReference type="InterPro" id="IPR027417">
    <property type="entry name" value="P-loop_NTPase"/>
</dbReference>
<proteinExistence type="inferred from homology"/>
<protein>
    <submittedName>
        <fullName evidence="9">DEAD/DEAH box helicase</fullName>
    </submittedName>
</protein>
<accession>A0A942Y7U2</accession>
<dbReference type="GO" id="GO:0005524">
    <property type="term" value="F:ATP binding"/>
    <property type="evidence" value="ECO:0007669"/>
    <property type="project" value="UniProtKB-KW"/>
</dbReference>
<feature type="compositionally biased region" description="Gly residues" evidence="6">
    <location>
        <begin position="557"/>
        <end position="567"/>
    </location>
</feature>
<feature type="compositionally biased region" description="Gly residues" evidence="6">
    <location>
        <begin position="523"/>
        <end position="535"/>
    </location>
</feature>
<evidence type="ECO:0000256" key="1">
    <source>
        <dbReference type="ARBA" id="ARBA00022741"/>
    </source>
</evidence>
<sequence length="588" mass="60860">MIEHLTKVPRLSAAATAPATPAGAHPARAPLPSAPTAGTQPVGKVTMTATTTDIRFSDLGVPAPMADVLARQGKETAFPIQADTLPDSLQGKDVLGRGRTGSGKTIAFSIPLAARLAADPRKRRAGRPRALVLAPTRELATQIDATLAPLAEAMGLKTTTVFGGVSQGRQVDALRGGVDVVVACPGRLADLMQQGHVHLDGIEVTVLDEADHMADMGFLPGVTKIMQATPAQGQRLLFSATLDNGVDKLVKKFLHEPVLHSVDDETSPVEAMTHHLFEVADADAKKDLVRTLASGTGRRILFMRTKHHAKRLAKQLTSSGIPAVDLQGNLSQGARERNLAKFSSGEALVLVATDVAARGVHVDGVELVVHVDPPTEHKAYLHRSGRTARAGSSGDVVTVTLPAERRDVAAMMKKAAISVRPQQVTSDSAAVTELVGEVAPIRHLAPEQPAQQPQRKKQQSSDGQAPASGSGRRRGRGGRSGGAAQPTETAAVSSSGRSGNGRGGRSGDAGAGRRSGDAVAGGQRAGSGRRGGQGGRRASSDVVRGGSSQVWSSDGGYAAGHGAGNESGGNRRRGSRRASRPAGAADRH</sequence>
<name>A0A942Y7U2_9BACI</name>
<evidence type="ECO:0000259" key="8">
    <source>
        <dbReference type="PROSITE" id="PS51194"/>
    </source>
</evidence>
<dbReference type="AlphaFoldDB" id="A0A942Y7U2"/>
<dbReference type="GO" id="GO:0003676">
    <property type="term" value="F:nucleic acid binding"/>
    <property type="evidence" value="ECO:0007669"/>
    <property type="project" value="InterPro"/>
</dbReference>
<keyword evidence="4" id="KW-0067">ATP-binding</keyword>
<dbReference type="PANTHER" id="PTHR47959:SF13">
    <property type="entry name" value="ATP-DEPENDENT RNA HELICASE RHLE"/>
    <property type="match status" value="1"/>
</dbReference>
<feature type="compositionally biased region" description="Gly residues" evidence="6">
    <location>
        <begin position="498"/>
        <end position="510"/>
    </location>
</feature>
<dbReference type="GO" id="GO:0005829">
    <property type="term" value="C:cytosol"/>
    <property type="evidence" value="ECO:0007669"/>
    <property type="project" value="TreeGrafter"/>
</dbReference>
<dbReference type="CDD" id="cd00268">
    <property type="entry name" value="DEADc"/>
    <property type="match status" value="1"/>
</dbReference>
<comment type="caution">
    <text evidence="9">The sequence shown here is derived from an EMBL/GenBank/DDBJ whole genome shotgun (WGS) entry which is preliminary data.</text>
</comment>
<dbReference type="SMART" id="SM00487">
    <property type="entry name" value="DEXDc"/>
    <property type="match status" value="1"/>
</dbReference>
<dbReference type="Pfam" id="PF00270">
    <property type="entry name" value="DEAD"/>
    <property type="match status" value="1"/>
</dbReference>
<evidence type="ECO:0000259" key="7">
    <source>
        <dbReference type="PROSITE" id="PS51192"/>
    </source>
</evidence>
<evidence type="ECO:0000313" key="9">
    <source>
        <dbReference type="EMBL" id="MBS4181672.1"/>
    </source>
</evidence>
<dbReference type="EMBL" id="JAGYPE010000002">
    <property type="protein sequence ID" value="MBS4181672.1"/>
    <property type="molecule type" value="Genomic_DNA"/>
</dbReference>
<feature type="domain" description="Helicase C-terminal" evidence="8">
    <location>
        <begin position="284"/>
        <end position="442"/>
    </location>
</feature>
<feature type="region of interest" description="Disordered" evidence="6">
    <location>
        <begin position="1"/>
        <end position="44"/>
    </location>
</feature>
<dbReference type="Pfam" id="PF00271">
    <property type="entry name" value="Helicase_C"/>
    <property type="match status" value="1"/>
</dbReference>
<dbReference type="InterPro" id="IPR001650">
    <property type="entry name" value="Helicase_C-like"/>
</dbReference>
<keyword evidence="3 9" id="KW-0347">Helicase</keyword>
<evidence type="ECO:0000256" key="2">
    <source>
        <dbReference type="ARBA" id="ARBA00022801"/>
    </source>
</evidence>
<dbReference type="InterPro" id="IPR050079">
    <property type="entry name" value="DEAD_box_RNA_helicase"/>
</dbReference>
<evidence type="ECO:0000256" key="5">
    <source>
        <dbReference type="ARBA" id="ARBA00038437"/>
    </source>
</evidence>
<dbReference type="InterPro" id="IPR014001">
    <property type="entry name" value="Helicase_ATP-bd"/>
</dbReference>
<dbReference type="InterPro" id="IPR044742">
    <property type="entry name" value="DEAD/DEAH_RhlB"/>
</dbReference>
<dbReference type="InterPro" id="IPR011545">
    <property type="entry name" value="DEAD/DEAH_box_helicase_dom"/>
</dbReference>
<feature type="compositionally biased region" description="Low complexity" evidence="6">
    <location>
        <begin position="13"/>
        <end position="30"/>
    </location>
</feature>
<dbReference type="CDD" id="cd18787">
    <property type="entry name" value="SF2_C_DEAD"/>
    <property type="match status" value="1"/>
</dbReference>
<gene>
    <name evidence="9" type="ORF">KHB02_09765</name>
</gene>
<dbReference type="PROSITE" id="PS51192">
    <property type="entry name" value="HELICASE_ATP_BIND_1"/>
    <property type="match status" value="1"/>
</dbReference>
<dbReference type="SUPFAM" id="SSF52540">
    <property type="entry name" value="P-loop containing nucleoside triphosphate hydrolases"/>
    <property type="match status" value="1"/>
</dbReference>
<feature type="region of interest" description="Disordered" evidence="6">
    <location>
        <begin position="446"/>
        <end position="588"/>
    </location>
</feature>
<dbReference type="GO" id="GO:0016787">
    <property type="term" value="F:hydrolase activity"/>
    <property type="evidence" value="ECO:0007669"/>
    <property type="project" value="UniProtKB-KW"/>
</dbReference>
<evidence type="ECO:0000256" key="6">
    <source>
        <dbReference type="SAM" id="MobiDB-lite"/>
    </source>
</evidence>